<sequence>MTEESLKTRRERNRQAQREFRVRRQATLDSQRNRIQHLENTIEELSNVLIDFCDEMLKTEQLAKHPSLIVRLQRSTTQALTLAKSVSNTSQNNGAEEQTDSGVGKRHDQKRAEKPPSKRTKRKADSPVALQESSPERPSFVTGMNPDTDTSPSIDSGAGGSSDTGMWRDINPISPLFKQPWLQIDPIALDMNPFAVRLLGATWSLGCQCLSGELYVPRDTMERAFGSALRLRTREQLLAHFQWLLSPRGRNDMYQAMGINWSPATSGRGVKDSFHSLPIEYSNHEPSDTDSSSDSGQAGQPDFLTAVAVQQQLESLGAKVLDPDTIELCIIGPRNDAEKSISSFMASPNLGLVAPARLTVRLNTTLLANSLAYVAKCLDRGPVYPRHEIAGAVEASVILVRNEGSIEWP</sequence>
<reference evidence="1" key="1">
    <citation type="submission" date="2022-08" db="EMBL/GenBank/DDBJ databases">
        <title>Genome Sequence of Fusarium decemcellulare.</title>
        <authorList>
            <person name="Buettner E."/>
        </authorList>
    </citation>
    <scope>NUCLEOTIDE SEQUENCE</scope>
    <source>
        <strain evidence="1">Babe19</strain>
    </source>
</reference>
<accession>A0ACC1SZL3</accession>
<comment type="caution">
    <text evidence="1">The sequence shown here is derived from an EMBL/GenBank/DDBJ whole genome shotgun (WGS) entry which is preliminary data.</text>
</comment>
<protein>
    <submittedName>
        <fullName evidence="1">Uncharacterized protein</fullName>
    </submittedName>
</protein>
<name>A0ACC1SZL3_9HYPO</name>
<proteinExistence type="predicted"/>
<keyword evidence="2" id="KW-1185">Reference proteome</keyword>
<gene>
    <name evidence="1" type="ORF">NM208_g465</name>
</gene>
<dbReference type="Proteomes" id="UP001148629">
    <property type="component" value="Unassembled WGS sequence"/>
</dbReference>
<organism evidence="1 2">
    <name type="scientific">Fusarium decemcellulare</name>
    <dbReference type="NCBI Taxonomy" id="57161"/>
    <lineage>
        <taxon>Eukaryota</taxon>
        <taxon>Fungi</taxon>
        <taxon>Dikarya</taxon>
        <taxon>Ascomycota</taxon>
        <taxon>Pezizomycotina</taxon>
        <taxon>Sordariomycetes</taxon>
        <taxon>Hypocreomycetidae</taxon>
        <taxon>Hypocreales</taxon>
        <taxon>Nectriaceae</taxon>
        <taxon>Fusarium</taxon>
        <taxon>Fusarium decemcellulare species complex</taxon>
    </lineage>
</organism>
<evidence type="ECO:0000313" key="1">
    <source>
        <dbReference type="EMBL" id="KAJ3549506.1"/>
    </source>
</evidence>
<evidence type="ECO:0000313" key="2">
    <source>
        <dbReference type="Proteomes" id="UP001148629"/>
    </source>
</evidence>
<dbReference type="EMBL" id="JANRMS010000021">
    <property type="protein sequence ID" value="KAJ3549506.1"/>
    <property type="molecule type" value="Genomic_DNA"/>
</dbReference>